<gene>
    <name evidence="1" type="ORF">Goshw_016957</name>
</gene>
<feature type="non-terminal residue" evidence="1">
    <location>
        <position position="122"/>
    </location>
</feature>
<dbReference type="EMBL" id="JABFAF010278181">
    <property type="protein sequence ID" value="MBA0880800.1"/>
    <property type="molecule type" value="Genomic_DNA"/>
</dbReference>
<dbReference type="Proteomes" id="UP000593576">
    <property type="component" value="Unassembled WGS sequence"/>
</dbReference>
<evidence type="ECO:0000313" key="2">
    <source>
        <dbReference type="Proteomes" id="UP000593576"/>
    </source>
</evidence>
<protein>
    <submittedName>
        <fullName evidence="1">Uncharacterized protein</fullName>
    </submittedName>
</protein>
<dbReference type="AlphaFoldDB" id="A0A7J9NC40"/>
<accession>A0A7J9NC40</accession>
<evidence type="ECO:0000313" key="1">
    <source>
        <dbReference type="EMBL" id="MBA0880800.1"/>
    </source>
</evidence>
<comment type="caution">
    <text evidence="1">The sequence shown here is derived from an EMBL/GenBank/DDBJ whole genome shotgun (WGS) entry which is preliminary data.</text>
</comment>
<keyword evidence="2" id="KW-1185">Reference proteome</keyword>
<dbReference type="OrthoDB" id="981783at2759"/>
<organism evidence="1 2">
    <name type="scientific">Gossypium schwendimanii</name>
    <name type="common">Cotton</name>
    <dbReference type="NCBI Taxonomy" id="34291"/>
    <lineage>
        <taxon>Eukaryota</taxon>
        <taxon>Viridiplantae</taxon>
        <taxon>Streptophyta</taxon>
        <taxon>Embryophyta</taxon>
        <taxon>Tracheophyta</taxon>
        <taxon>Spermatophyta</taxon>
        <taxon>Magnoliopsida</taxon>
        <taxon>eudicotyledons</taxon>
        <taxon>Gunneridae</taxon>
        <taxon>Pentapetalae</taxon>
        <taxon>rosids</taxon>
        <taxon>malvids</taxon>
        <taxon>Malvales</taxon>
        <taxon>Malvaceae</taxon>
        <taxon>Malvoideae</taxon>
        <taxon>Gossypium</taxon>
    </lineage>
</organism>
<sequence>MKIQSHLPMDKLKKIIFQNPPSPFSIPCQPNSHPDHPPEVLSLILEKKFHREAMNMMLSYQLNILRDFRGLFLKPLSFHPDYPFIHPIKFQCTEFPDELKWILWYLTHLFHVGIEFFIEDLK</sequence>
<reference evidence="1 2" key="1">
    <citation type="journal article" date="2019" name="Genome Biol. Evol.">
        <title>Insights into the evolution of the New World diploid cottons (Gossypium, subgenus Houzingenia) based on genome sequencing.</title>
        <authorList>
            <person name="Grover C.E."/>
            <person name="Arick M.A. 2nd"/>
            <person name="Thrash A."/>
            <person name="Conover J.L."/>
            <person name="Sanders W.S."/>
            <person name="Peterson D.G."/>
            <person name="Frelichowski J.E."/>
            <person name="Scheffler J.A."/>
            <person name="Scheffler B.E."/>
            <person name="Wendel J.F."/>
        </authorList>
    </citation>
    <scope>NUCLEOTIDE SEQUENCE [LARGE SCALE GENOMIC DNA]</scope>
    <source>
        <strain evidence="1">1</strain>
        <tissue evidence="1">Leaf</tissue>
    </source>
</reference>
<proteinExistence type="predicted"/>
<name>A0A7J9NC40_GOSSC</name>